<evidence type="ECO:0000256" key="2">
    <source>
        <dbReference type="ARBA" id="ARBA00026248"/>
    </source>
</evidence>
<dbReference type="GO" id="GO:0000025">
    <property type="term" value="P:maltose catabolic process"/>
    <property type="evidence" value="ECO:0007669"/>
    <property type="project" value="TreeGrafter"/>
</dbReference>
<proteinExistence type="inferred from homology"/>
<dbReference type="SUPFAM" id="SSF51011">
    <property type="entry name" value="Glycosyl hydrolase domain"/>
    <property type="match status" value="1"/>
</dbReference>
<dbReference type="PANTHER" id="PTHR10357:SF232">
    <property type="entry name" value="GLYCOSYL HYDROLASE FAMILY 13 CATALYTIC DOMAIN-CONTAINING PROTEIN"/>
    <property type="match status" value="1"/>
</dbReference>
<dbReference type="InterPro" id="IPR006047">
    <property type="entry name" value="GH13_cat_dom"/>
</dbReference>
<dbReference type="FunFam" id="3.90.400.10:FF:000004">
    <property type="entry name" value="Oligo-1,6-glucosidase"/>
    <property type="match status" value="1"/>
</dbReference>
<dbReference type="GO" id="GO:0005987">
    <property type="term" value="P:sucrose catabolic process"/>
    <property type="evidence" value="ECO:0007669"/>
    <property type="project" value="TreeGrafter"/>
</dbReference>
<dbReference type="PANTHER" id="PTHR10357">
    <property type="entry name" value="ALPHA-AMYLASE FAMILY MEMBER"/>
    <property type="match status" value="1"/>
</dbReference>
<dbReference type="Gene3D" id="3.20.20.80">
    <property type="entry name" value="Glycosidases"/>
    <property type="match status" value="1"/>
</dbReference>
<comment type="similarity">
    <text evidence="1">Belongs to the glycosyl hydrolase 13 family.</text>
</comment>
<dbReference type="SMART" id="SM00642">
    <property type="entry name" value="Aamy"/>
    <property type="match status" value="1"/>
</dbReference>
<sequence length="581" mass="67008">MEAGKQPSHEWWKEAIVYQIYPASFLDSNGDGLGDIPGIVSKLDYIQSLGVSALWLSPIFKSPQHDMGYDISDYRTIHAPYGSVEDVEEMIQGCHQRDIKVLLDLVVNHTSHEHEWFQESRSSKASPKRDWYIWRDAKYDSDGTRKPPNNWASIFGGSAWTWDEVSSQYYLSLFLPEQPDLNWTSKEMREATYADMEFWLDRGVDGFRIDSMNLMSKHPELPDAPVVDPESEFQSGSLYYASGPKMHDYIREMRLKVFDKYDCMTVGELGFTKDENSVAQYVARDRHELNMVFTGDIVDLDFGSQHKYGPGDFQLSKLRDITNMWQRAMPKCDGWNAVYMDNHDSGRSLSRYASDHPQHRKAAAKMLATYLSTLSGTLFLLQGQEIGMANIPESWGIEEYIDVEAQNYYKAMIKQRGEGSDMSDVLKEMRHKARDNGRLPMQWDSSKHGGFTNHEKPWMRVNDDYIDWNAKSQENDDQSILSHWKRILQLRKDEKDVFVYGRYEMIDVDVSGKDVFAYTMTKWDGAKRAIVLLNFSTESQTFYCEGKYEGWRQLLAGHGGMKMGASGVKLGPYEGVIYCNW</sequence>
<dbReference type="Gene3D" id="2.60.40.1180">
    <property type="entry name" value="Golgi alpha-mannosidase II"/>
    <property type="match status" value="1"/>
</dbReference>
<evidence type="ECO:0000313" key="4">
    <source>
        <dbReference type="EMBL" id="CEO56780.1"/>
    </source>
</evidence>
<name>A0A0B7KPH4_BIOOC</name>
<dbReference type="GO" id="GO:0004575">
    <property type="term" value="F:sucrose alpha-glucosidase activity"/>
    <property type="evidence" value="ECO:0007669"/>
    <property type="project" value="TreeGrafter"/>
</dbReference>
<protein>
    <recommendedName>
        <fullName evidence="3">Glycosyl hydrolase family 13 catalytic domain-containing protein</fullName>
    </recommendedName>
</protein>
<evidence type="ECO:0000259" key="3">
    <source>
        <dbReference type="SMART" id="SM00642"/>
    </source>
</evidence>
<accession>A0A0B7KPH4</accession>
<dbReference type="InterPro" id="IPR017853">
    <property type="entry name" value="GH"/>
</dbReference>
<dbReference type="EMBL" id="CDPU01000074">
    <property type="protein sequence ID" value="CEO56780.1"/>
    <property type="molecule type" value="Genomic_DNA"/>
</dbReference>
<keyword evidence="2" id="KW-0462">Maltose metabolism</keyword>
<dbReference type="InterPro" id="IPR013780">
    <property type="entry name" value="Glyco_hydro_b"/>
</dbReference>
<dbReference type="AlphaFoldDB" id="A0A0B7KPH4"/>
<dbReference type="GO" id="GO:0004556">
    <property type="term" value="F:alpha-amylase activity"/>
    <property type="evidence" value="ECO:0007669"/>
    <property type="project" value="TreeGrafter"/>
</dbReference>
<evidence type="ECO:0000256" key="1">
    <source>
        <dbReference type="ARBA" id="ARBA00008061"/>
    </source>
</evidence>
<dbReference type="FunFam" id="3.20.20.80:FF:000087">
    <property type="entry name" value="Oligo-1,6-glucosidase IMA1"/>
    <property type="match status" value="1"/>
</dbReference>
<feature type="domain" description="Glycosyl hydrolase family 13 catalytic" evidence="3">
    <location>
        <begin position="19"/>
        <end position="438"/>
    </location>
</feature>
<dbReference type="Gene3D" id="3.90.400.10">
    <property type="entry name" value="Oligo-1,6-glucosidase, Domain 2"/>
    <property type="match status" value="1"/>
</dbReference>
<dbReference type="GO" id="GO:0033934">
    <property type="term" value="F:glucan 1,4-alpha-maltotriohydrolase activity"/>
    <property type="evidence" value="ECO:0007669"/>
    <property type="project" value="TreeGrafter"/>
</dbReference>
<gene>
    <name evidence="4" type="ORF">BN869_000012838_1</name>
</gene>
<dbReference type="InterPro" id="IPR045857">
    <property type="entry name" value="O16G_dom_2"/>
</dbReference>
<dbReference type="GO" id="GO:0004574">
    <property type="term" value="F:oligo-1,6-glucosidase activity"/>
    <property type="evidence" value="ECO:0007669"/>
    <property type="project" value="TreeGrafter"/>
</dbReference>
<organism evidence="4">
    <name type="scientific">Bionectria ochroleuca</name>
    <name type="common">Gliocladium roseum</name>
    <dbReference type="NCBI Taxonomy" id="29856"/>
    <lineage>
        <taxon>Eukaryota</taxon>
        <taxon>Fungi</taxon>
        <taxon>Dikarya</taxon>
        <taxon>Ascomycota</taxon>
        <taxon>Pezizomycotina</taxon>
        <taxon>Sordariomycetes</taxon>
        <taxon>Hypocreomycetidae</taxon>
        <taxon>Hypocreales</taxon>
        <taxon>Bionectriaceae</taxon>
        <taxon>Clonostachys</taxon>
    </lineage>
</organism>
<dbReference type="SUPFAM" id="SSF51445">
    <property type="entry name" value="(Trans)glycosidases"/>
    <property type="match status" value="1"/>
</dbReference>
<dbReference type="Pfam" id="PF00128">
    <property type="entry name" value="Alpha-amylase"/>
    <property type="match status" value="1"/>
</dbReference>
<reference evidence="4" key="1">
    <citation type="submission" date="2015-01" db="EMBL/GenBank/DDBJ databases">
        <authorList>
            <person name="Durling Mikael"/>
        </authorList>
    </citation>
    <scope>NUCLEOTIDE SEQUENCE</scope>
</reference>
<dbReference type="CDD" id="cd11333">
    <property type="entry name" value="AmyAc_SI_OligoGlu_DGase"/>
    <property type="match status" value="1"/>
</dbReference>